<dbReference type="Gene3D" id="1.10.10.10">
    <property type="entry name" value="Winged helix-like DNA-binding domain superfamily/Winged helix DNA-binding domain"/>
    <property type="match status" value="1"/>
</dbReference>
<keyword evidence="4" id="KW-0963">Cytoplasm</keyword>
<dbReference type="PANTHER" id="PTHR33202:SF2">
    <property type="entry name" value="FERRIC UPTAKE REGULATION PROTEIN"/>
    <property type="match status" value="1"/>
</dbReference>
<keyword evidence="5" id="KW-0678">Repressor</keyword>
<sequence length="143" mass="15584">MDGRKTRQRTAVMRALASCPDFVSAQALHNQLTEDGVRIGLTTVYRALRDLEASGGADVVRDEAGERLYRIRPADGHRHYLLCRTCGRSRPVDSDVVEEWARRVAAATGYAAVQHTVELTGICTTCHPSGDGSGAKSSINSWQ</sequence>
<dbReference type="InterPro" id="IPR036390">
    <property type="entry name" value="WH_DNA-bd_sf"/>
</dbReference>
<evidence type="ECO:0000256" key="3">
    <source>
        <dbReference type="ARBA" id="ARBA00011738"/>
    </source>
</evidence>
<keyword evidence="9" id="KW-0238">DNA-binding</keyword>
<evidence type="ECO:0000256" key="5">
    <source>
        <dbReference type="ARBA" id="ARBA00022491"/>
    </source>
</evidence>
<keyword evidence="7" id="KW-0862">Zinc</keyword>
<keyword evidence="8" id="KW-0805">Transcription regulation</keyword>
<dbReference type="SUPFAM" id="SSF46785">
    <property type="entry name" value="Winged helix' DNA-binding domain"/>
    <property type="match status" value="1"/>
</dbReference>
<name>A0ABW9HS96_9ACTN</name>
<gene>
    <name evidence="11" type="ORF">ACKI18_17610</name>
</gene>
<comment type="caution">
    <text evidence="11">The sequence shown here is derived from an EMBL/GenBank/DDBJ whole genome shotgun (WGS) entry which is preliminary data.</text>
</comment>
<organism evidence="11 12">
    <name type="scientific">Streptomyces niveiscabiei</name>
    <dbReference type="NCBI Taxonomy" id="164115"/>
    <lineage>
        <taxon>Bacteria</taxon>
        <taxon>Bacillati</taxon>
        <taxon>Actinomycetota</taxon>
        <taxon>Actinomycetes</taxon>
        <taxon>Kitasatosporales</taxon>
        <taxon>Streptomycetaceae</taxon>
        <taxon>Streptomyces</taxon>
    </lineage>
</organism>
<comment type="subcellular location">
    <subcellularLocation>
        <location evidence="1">Cytoplasm</location>
    </subcellularLocation>
</comment>
<accession>A0ABW9HS96</accession>
<reference evidence="11 12" key="1">
    <citation type="submission" date="2024-12" db="EMBL/GenBank/DDBJ databases">
        <title>Forecasting of Potato common scab and diversities of Pathogenic streptomyces spp. in china.</title>
        <authorList>
            <person name="Handique U."/>
            <person name="Wu J."/>
        </authorList>
    </citation>
    <scope>NUCLEOTIDE SEQUENCE [LARGE SCALE GENOMIC DNA]</scope>
    <source>
        <strain evidence="11 12">ZRIMU1530</strain>
    </source>
</reference>
<evidence type="ECO:0000256" key="8">
    <source>
        <dbReference type="ARBA" id="ARBA00023015"/>
    </source>
</evidence>
<dbReference type="InterPro" id="IPR036388">
    <property type="entry name" value="WH-like_DNA-bd_sf"/>
</dbReference>
<dbReference type="InterPro" id="IPR002481">
    <property type="entry name" value="FUR"/>
</dbReference>
<proteinExistence type="inferred from homology"/>
<evidence type="ECO:0000256" key="2">
    <source>
        <dbReference type="ARBA" id="ARBA00007957"/>
    </source>
</evidence>
<comment type="similarity">
    <text evidence="2">Belongs to the Fur family.</text>
</comment>
<keyword evidence="6" id="KW-0479">Metal-binding</keyword>
<dbReference type="RefSeq" id="WP_409121715.1">
    <property type="nucleotide sequence ID" value="NZ_JBJVNI010000009.1"/>
</dbReference>
<protein>
    <submittedName>
        <fullName evidence="11">Fur family transcriptional regulator</fullName>
    </submittedName>
</protein>
<dbReference type="InterPro" id="IPR043135">
    <property type="entry name" value="Fur_C"/>
</dbReference>
<dbReference type="CDD" id="cd07153">
    <property type="entry name" value="Fur_like"/>
    <property type="match status" value="1"/>
</dbReference>
<dbReference type="Pfam" id="PF01475">
    <property type="entry name" value="FUR"/>
    <property type="match status" value="1"/>
</dbReference>
<evidence type="ECO:0000256" key="1">
    <source>
        <dbReference type="ARBA" id="ARBA00004496"/>
    </source>
</evidence>
<evidence type="ECO:0000256" key="9">
    <source>
        <dbReference type="ARBA" id="ARBA00023125"/>
    </source>
</evidence>
<evidence type="ECO:0000313" key="11">
    <source>
        <dbReference type="EMBL" id="MFM9610516.1"/>
    </source>
</evidence>
<evidence type="ECO:0000256" key="7">
    <source>
        <dbReference type="ARBA" id="ARBA00022833"/>
    </source>
</evidence>
<evidence type="ECO:0000256" key="4">
    <source>
        <dbReference type="ARBA" id="ARBA00022490"/>
    </source>
</evidence>
<dbReference type="PANTHER" id="PTHR33202">
    <property type="entry name" value="ZINC UPTAKE REGULATION PROTEIN"/>
    <property type="match status" value="1"/>
</dbReference>
<evidence type="ECO:0000256" key="10">
    <source>
        <dbReference type="ARBA" id="ARBA00023163"/>
    </source>
</evidence>
<keyword evidence="12" id="KW-1185">Reference proteome</keyword>
<evidence type="ECO:0000313" key="12">
    <source>
        <dbReference type="Proteomes" id="UP001631957"/>
    </source>
</evidence>
<keyword evidence="10" id="KW-0804">Transcription</keyword>
<dbReference type="Gene3D" id="3.30.1490.190">
    <property type="match status" value="1"/>
</dbReference>
<dbReference type="Proteomes" id="UP001631957">
    <property type="component" value="Unassembled WGS sequence"/>
</dbReference>
<comment type="subunit">
    <text evidence="3">Homodimer.</text>
</comment>
<evidence type="ECO:0000256" key="6">
    <source>
        <dbReference type="ARBA" id="ARBA00022723"/>
    </source>
</evidence>
<dbReference type="EMBL" id="JBJVNI010000009">
    <property type="protein sequence ID" value="MFM9610516.1"/>
    <property type="molecule type" value="Genomic_DNA"/>
</dbReference>